<feature type="region of interest" description="Disordered" evidence="1">
    <location>
        <begin position="1"/>
        <end position="28"/>
    </location>
</feature>
<gene>
    <name evidence="2" type="ORF">PAXRUDRAFT_824108</name>
</gene>
<dbReference type="InParanoid" id="A0A0D0DIL5"/>
<proteinExistence type="predicted"/>
<keyword evidence="3" id="KW-1185">Reference proteome</keyword>
<sequence length="62" mass="6754">MVGEAQRKGLCAGEQDISSQGPPRLQGTALEGVSASTKRFQWNEERALRLQITTIIQLLTAV</sequence>
<dbReference type="HOGENOM" id="CLU_2904870_0_0_1"/>
<accession>A0A0D0DIL5</accession>
<organism evidence="2 3">
    <name type="scientific">Paxillus rubicundulus Ve08.2h10</name>
    <dbReference type="NCBI Taxonomy" id="930991"/>
    <lineage>
        <taxon>Eukaryota</taxon>
        <taxon>Fungi</taxon>
        <taxon>Dikarya</taxon>
        <taxon>Basidiomycota</taxon>
        <taxon>Agaricomycotina</taxon>
        <taxon>Agaricomycetes</taxon>
        <taxon>Agaricomycetidae</taxon>
        <taxon>Boletales</taxon>
        <taxon>Paxilineae</taxon>
        <taxon>Paxillaceae</taxon>
        <taxon>Paxillus</taxon>
    </lineage>
</organism>
<evidence type="ECO:0000313" key="3">
    <source>
        <dbReference type="Proteomes" id="UP000054538"/>
    </source>
</evidence>
<dbReference type="AlphaFoldDB" id="A0A0D0DIL5"/>
<dbReference type="EMBL" id="KN824902">
    <property type="protein sequence ID" value="KIK98202.1"/>
    <property type="molecule type" value="Genomic_DNA"/>
</dbReference>
<evidence type="ECO:0000313" key="2">
    <source>
        <dbReference type="EMBL" id="KIK98202.1"/>
    </source>
</evidence>
<name>A0A0D0DIL5_9AGAM</name>
<dbReference type="Proteomes" id="UP000054538">
    <property type="component" value="Unassembled WGS sequence"/>
</dbReference>
<protein>
    <submittedName>
        <fullName evidence="2">Uncharacterized protein</fullName>
    </submittedName>
</protein>
<reference evidence="2 3" key="1">
    <citation type="submission" date="2014-04" db="EMBL/GenBank/DDBJ databases">
        <authorList>
            <consortium name="DOE Joint Genome Institute"/>
            <person name="Kuo A."/>
            <person name="Kohler A."/>
            <person name="Jargeat P."/>
            <person name="Nagy L.G."/>
            <person name="Floudas D."/>
            <person name="Copeland A."/>
            <person name="Barry K.W."/>
            <person name="Cichocki N."/>
            <person name="Veneault-Fourrey C."/>
            <person name="LaButti K."/>
            <person name="Lindquist E.A."/>
            <person name="Lipzen A."/>
            <person name="Lundell T."/>
            <person name="Morin E."/>
            <person name="Murat C."/>
            <person name="Sun H."/>
            <person name="Tunlid A."/>
            <person name="Henrissat B."/>
            <person name="Grigoriev I.V."/>
            <person name="Hibbett D.S."/>
            <person name="Martin F."/>
            <person name="Nordberg H.P."/>
            <person name="Cantor M.N."/>
            <person name="Hua S.X."/>
        </authorList>
    </citation>
    <scope>NUCLEOTIDE SEQUENCE [LARGE SCALE GENOMIC DNA]</scope>
    <source>
        <strain evidence="2 3">Ve08.2h10</strain>
    </source>
</reference>
<reference evidence="3" key="2">
    <citation type="submission" date="2015-01" db="EMBL/GenBank/DDBJ databases">
        <title>Evolutionary Origins and Diversification of the Mycorrhizal Mutualists.</title>
        <authorList>
            <consortium name="DOE Joint Genome Institute"/>
            <consortium name="Mycorrhizal Genomics Consortium"/>
            <person name="Kohler A."/>
            <person name="Kuo A."/>
            <person name="Nagy L.G."/>
            <person name="Floudas D."/>
            <person name="Copeland A."/>
            <person name="Barry K.W."/>
            <person name="Cichocki N."/>
            <person name="Veneault-Fourrey C."/>
            <person name="LaButti K."/>
            <person name="Lindquist E.A."/>
            <person name="Lipzen A."/>
            <person name="Lundell T."/>
            <person name="Morin E."/>
            <person name="Murat C."/>
            <person name="Riley R."/>
            <person name="Ohm R."/>
            <person name="Sun H."/>
            <person name="Tunlid A."/>
            <person name="Henrissat B."/>
            <person name="Grigoriev I.V."/>
            <person name="Hibbett D.S."/>
            <person name="Martin F."/>
        </authorList>
    </citation>
    <scope>NUCLEOTIDE SEQUENCE [LARGE SCALE GENOMIC DNA]</scope>
    <source>
        <strain evidence="3">Ve08.2h10</strain>
    </source>
</reference>
<evidence type="ECO:0000256" key="1">
    <source>
        <dbReference type="SAM" id="MobiDB-lite"/>
    </source>
</evidence>